<dbReference type="PANTHER" id="PTHR43301">
    <property type="entry name" value="ARABINAN ENDO-1,5-ALPHA-L-ARABINOSIDASE"/>
    <property type="match status" value="1"/>
</dbReference>
<keyword evidence="4" id="KW-0326">Glycosidase</keyword>
<reference evidence="10 11" key="1">
    <citation type="submission" date="2018-01" db="EMBL/GenBank/DDBJ databases">
        <title>Genome sequence of a Cantenovulum-like bacteria.</title>
        <authorList>
            <person name="Tan W.R."/>
            <person name="Lau N.-S."/>
            <person name="Go F."/>
            <person name="Amirul A.-A.A."/>
        </authorList>
    </citation>
    <scope>NUCLEOTIDE SEQUENCE [LARGE SCALE GENOMIC DNA]</scope>
    <source>
        <strain evidence="10 11">CCB-QB4</strain>
        <plasmid evidence="11">Plasmid unnamed1</plasmid>
    </source>
</reference>
<keyword evidence="10" id="KW-0614">Plasmid</keyword>
<dbReference type="PANTHER" id="PTHR43301:SF3">
    <property type="entry name" value="ARABINAN ENDO-1,5-ALPHA-L-ARABINOSIDASE A-RELATED"/>
    <property type="match status" value="1"/>
</dbReference>
<name>A0A2S0VYA2_9ALTE</name>
<proteinExistence type="inferred from homology"/>
<evidence type="ECO:0000256" key="2">
    <source>
        <dbReference type="ARBA" id="ARBA00009865"/>
    </source>
</evidence>
<evidence type="ECO:0000256" key="7">
    <source>
        <dbReference type="SAM" id="SignalP"/>
    </source>
</evidence>
<feature type="active site" description="Proton donor" evidence="5">
    <location>
        <position position="308"/>
    </location>
</feature>
<keyword evidence="3" id="KW-0378">Hydrolase</keyword>
<feature type="domain" description="Atrophied bacterial Ig" evidence="9">
    <location>
        <begin position="583"/>
        <end position="645"/>
    </location>
</feature>
<keyword evidence="7" id="KW-0732">Signal</keyword>
<dbReference type="AlphaFoldDB" id="A0A2S0VYA2"/>
<dbReference type="GO" id="GO:0005975">
    <property type="term" value="P:carbohydrate metabolic process"/>
    <property type="evidence" value="ECO:0007669"/>
    <property type="project" value="InterPro"/>
</dbReference>
<evidence type="ECO:0000256" key="6">
    <source>
        <dbReference type="PIRSR" id="PIRSR606710-2"/>
    </source>
</evidence>
<evidence type="ECO:0000313" key="10">
    <source>
        <dbReference type="EMBL" id="AWB69155.1"/>
    </source>
</evidence>
<dbReference type="InterPro" id="IPR013320">
    <property type="entry name" value="ConA-like_dom_sf"/>
</dbReference>
<keyword evidence="11" id="KW-1185">Reference proteome</keyword>
<organism evidence="10 11">
    <name type="scientific">Saccharobesus litoralis</name>
    <dbReference type="NCBI Taxonomy" id="2172099"/>
    <lineage>
        <taxon>Bacteria</taxon>
        <taxon>Pseudomonadati</taxon>
        <taxon>Pseudomonadota</taxon>
        <taxon>Gammaproteobacteria</taxon>
        <taxon>Alteromonadales</taxon>
        <taxon>Alteromonadaceae</taxon>
        <taxon>Saccharobesus</taxon>
    </lineage>
</organism>
<dbReference type="Pfam" id="PF04616">
    <property type="entry name" value="Glyco_hydro_43"/>
    <property type="match status" value="2"/>
</dbReference>
<evidence type="ECO:0000259" key="8">
    <source>
        <dbReference type="Pfam" id="PF16369"/>
    </source>
</evidence>
<feature type="site" description="Important for catalytic activity, responsible for pKa modulation of the active site Glu and correct orientation of both the proton donor and substrate" evidence="6">
    <location>
        <position position="255"/>
    </location>
</feature>
<dbReference type="Pfam" id="PF20578">
    <property type="entry name" value="aBig_2"/>
    <property type="match status" value="2"/>
</dbReference>
<evidence type="ECO:0000256" key="4">
    <source>
        <dbReference type="ARBA" id="ARBA00023295"/>
    </source>
</evidence>
<feature type="chain" id="PRO_5015596690" evidence="7">
    <location>
        <begin position="18"/>
        <end position="1168"/>
    </location>
</feature>
<dbReference type="InterPro" id="IPR006710">
    <property type="entry name" value="Glyco_hydro_43"/>
</dbReference>
<gene>
    <name evidence="10" type="ORF">C2869_21875</name>
</gene>
<evidence type="ECO:0000256" key="3">
    <source>
        <dbReference type="ARBA" id="ARBA00022801"/>
    </source>
</evidence>
<comment type="pathway">
    <text evidence="1">Glycan metabolism; L-arabinan degradation.</text>
</comment>
<dbReference type="InterPro" id="IPR046780">
    <property type="entry name" value="aBig_2"/>
</dbReference>
<accession>A0A2S0VYA2</accession>
<feature type="active site" description="Proton acceptor" evidence="5">
    <location>
        <position position="60"/>
    </location>
</feature>
<dbReference type="Pfam" id="PF16369">
    <property type="entry name" value="GH43_C"/>
    <property type="match status" value="1"/>
</dbReference>
<dbReference type="KEGG" id="cate:C2869_21875"/>
<sequence length="1168" mass="126755">MKTTKLALAISSLIALASCGTGDGNTPTTTTAPEITKEASTPSEVSTVDFASVADIGVHDPSVVKDGDTYYIFGSHLAAAKSTDLISWDYISTLSANHLVDESSLFNTYSSEFAEGIAWTDGFTGNWAANVIKAPNGKYWFYYNHCAQDNPDTPDVVDEVCWNRSYLGLAEADNIEGPYVDKGVFLRSGYRSEQQKVLDGNGDPIAIVDADGNPVLDGDGQPTYEMQTVFPEFADYPLDNGQTTWHGHVDPNAIDPTAFYDKDDNLWMVYGSYSGGIFVLALDETTGKPESGQGYGTHLVGGDFRAMEGAFVFYSPEADYYYLMWSVAGFDVNGGYNMRVARSKNPQGPYYDPAGVDVSTVTGTLEVGAKLMGGFEYTQELGDEFAAWGYQAPGHNSAMYDEASGKHLLVTHTRFPQTSTPYDHPEAHAVRTHEMFITRDGWLVASPQRYVPTTGDNVVAKDDIYGYYKFINQGIGVNNFAIRSTHIALNTDHTVTGSDPGAWYLLDPENIKLELASGTYVGVVKWQFDGVRNKMVPVISAIANDGATVFASHVNPITATATTLSEVQTALVLPAELTVSDLDFTLPVLGKDGTQINWQSSDEYYIGSDGSVFIPTPDRGNKTINLTATLTLNGQSVTKDFEILLQARPAFKNAVAHYRFEDNLNDSVDSSKMATGTGDRPFNTGTVGYADGKAGRALSLDGTNGIRFPNNLLNSYQYTVSYWMKPNEINNFTPSFFAAENDTYNRWINLLPANWDGQVHFWSHNIVPEDNIDAWYDGATGRTLTPMEWVHVAFAVDNGEVDVYLNGEQVSSLSGLPDYFSNITDEGVMAFGVNAWDKPFIGEVDEVLVYDYALTALDINAAAINNLTDPAQFSAFVKDGLILPNTDAVRDSFELPRVGPFVSGISWTSDNEAVIKVVNGMAEVTQPGPTSADATVTLTATINFQGSIDTKTFEVTVKSKAPAEFSFDGDLMSANNLYGEGQPTDGFIDALGGSVEYVDGVIGQALKLDGTNGVRLPDNLIGTYQYSVSFWIRPDAFTGFSTSFFGAANTSSWVSFVPAWGDGNVTRLWSGTAWYDADPASGQIPAQEWSHITFTVDNGAVTLYINGQVEFSGENYPNVFGAGQTTYFGLGVNHWDTPFNGAIDELKIYSDPIGADLVQALYAAGSAQ</sequence>
<dbReference type="Pfam" id="PF13385">
    <property type="entry name" value="Laminin_G_3"/>
    <property type="match status" value="2"/>
</dbReference>
<feature type="domain" description="Atrophied bacterial Ig" evidence="9">
    <location>
        <begin position="885"/>
        <end position="959"/>
    </location>
</feature>
<evidence type="ECO:0000256" key="1">
    <source>
        <dbReference type="ARBA" id="ARBA00004834"/>
    </source>
</evidence>
<dbReference type="Gene3D" id="2.40.128.10">
    <property type="match status" value="1"/>
</dbReference>
<dbReference type="EMBL" id="CP026605">
    <property type="protein sequence ID" value="AWB69155.1"/>
    <property type="molecule type" value="Genomic_DNA"/>
</dbReference>
<dbReference type="InterPro" id="IPR050727">
    <property type="entry name" value="GH43_arabinanases"/>
</dbReference>
<evidence type="ECO:0000259" key="9">
    <source>
        <dbReference type="Pfam" id="PF20578"/>
    </source>
</evidence>
<comment type="similarity">
    <text evidence="2">Belongs to the glycosyl hydrolase 43 family.</text>
</comment>
<geneLocation type="plasmid" evidence="10">
    <name>unnamed1</name>
</geneLocation>
<dbReference type="OrthoDB" id="9801455at2"/>
<dbReference type="SUPFAM" id="SSF75005">
    <property type="entry name" value="Arabinanase/levansucrase/invertase"/>
    <property type="match status" value="1"/>
</dbReference>
<dbReference type="RefSeq" id="WP_108605193.1">
    <property type="nucleotide sequence ID" value="NZ_CP026605.1"/>
</dbReference>
<feature type="domain" description="Extracellular endo-alpha-(1-&gt;5)-L-arabinanase C-terminal" evidence="8">
    <location>
        <begin position="447"/>
        <end position="550"/>
    </location>
</feature>
<dbReference type="SUPFAM" id="SSF49899">
    <property type="entry name" value="Concanavalin A-like lectins/glucanases"/>
    <property type="match status" value="2"/>
</dbReference>
<dbReference type="Gene3D" id="2.60.120.200">
    <property type="match status" value="2"/>
</dbReference>
<dbReference type="InterPro" id="IPR023296">
    <property type="entry name" value="Glyco_hydro_beta-prop_sf"/>
</dbReference>
<evidence type="ECO:0000313" key="11">
    <source>
        <dbReference type="Proteomes" id="UP000244441"/>
    </source>
</evidence>
<protein>
    <submittedName>
        <fullName evidence="10">Beta-xylosidase</fullName>
    </submittedName>
</protein>
<dbReference type="Gene3D" id="2.115.10.20">
    <property type="entry name" value="Glycosyl hydrolase domain, family 43"/>
    <property type="match status" value="1"/>
</dbReference>
<dbReference type="Proteomes" id="UP000244441">
    <property type="component" value="Plasmid unnamed1"/>
</dbReference>
<dbReference type="GO" id="GO:0004553">
    <property type="term" value="F:hydrolase activity, hydrolyzing O-glycosyl compounds"/>
    <property type="evidence" value="ECO:0007669"/>
    <property type="project" value="InterPro"/>
</dbReference>
<dbReference type="InterPro" id="IPR032291">
    <property type="entry name" value="Abn2_C"/>
</dbReference>
<evidence type="ECO:0000256" key="5">
    <source>
        <dbReference type="PIRSR" id="PIRSR606710-1"/>
    </source>
</evidence>
<dbReference type="PROSITE" id="PS51257">
    <property type="entry name" value="PROKAR_LIPOPROTEIN"/>
    <property type="match status" value="1"/>
</dbReference>
<feature type="signal peptide" evidence="7">
    <location>
        <begin position="1"/>
        <end position="17"/>
    </location>
</feature>